<dbReference type="Pfam" id="PF04542">
    <property type="entry name" value="Sigma70_r2"/>
    <property type="match status" value="1"/>
</dbReference>
<feature type="domain" description="RNA polymerase sigma-70 region 2" evidence="5">
    <location>
        <begin position="33"/>
        <end position="98"/>
    </location>
</feature>
<feature type="domain" description="RNA polymerase sigma factor 70 region 4 type 2" evidence="6">
    <location>
        <begin position="130"/>
        <end position="181"/>
    </location>
</feature>
<dbReference type="InterPro" id="IPR013324">
    <property type="entry name" value="RNA_pol_sigma_r3/r4-like"/>
</dbReference>
<dbReference type="CDD" id="cd06171">
    <property type="entry name" value="Sigma70_r4"/>
    <property type="match status" value="1"/>
</dbReference>
<dbReference type="RefSeq" id="WP_109616863.1">
    <property type="nucleotide sequence ID" value="NZ_QGDO01000002.1"/>
</dbReference>
<dbReference type="SUPFAM" id="SSF88659">
    <property type="entry name" value="Sigma3 and sigma4 domains of RNA polymerase sigma factors"/>
    <property type="match status" value="1"/>
</dbReference>
<dbReference type="InterPro" id="IPR039425">
    <property type="entry name" value="RNA_pol_sigma-70-like"/>
</dbReference>
<evidence type="ECO:0000256" key="1">
    <source>
        <dbReference type="ARBA" id="ARBA00010641"/>
    </source>
</evidence>
<dbReference type="InterPro" id="IPR036388">
    <property type="entry name" value="WH-like_DNA-bd_sf"/>
</dbReference>
<gene>
    <name evidence="7" type="ORF">BC781_102281</name>
</gene>
<dbReference type="InterPro" id="IPR014284">
    <property type="entry name" value="RNA_pol_sigma-70_dom"/>
</dbReference>
<reference evidence="7 8" key="1">
    <citation type="submission" date="2018-03" db="EMBL/GenBank/DDBJ databases">
        <title>Genomic Encyclopedia of Archaeal and Bacterial Type Strains, Phase II (KMG-II): from individual species to whole genera.</title>
        <authorList>
            <person name="Goeker M."/>
        </authorList>
    </citation>
    <scope>NUCLEOTIDE SEQUENCE [LARGE SCALE GENOMIC DNA]</scope>
    <source>
        <strain evidence="7 8">DSM 28229</strain>
    </source>
</reference>
<evidence type="ECO:0000259" key="6">
    <source>
        <dbReference type="Pfam" id="PF08281"/>
    </source>
</evidence>
<dbReference type="Gene3D" id="1.10.10.10">
    <property type="entry name" value="Winged helix-like DNA-binding domain superfamily/Winged helix DNA-binding domain"/>
    <property type="match status" value="1"/>
</dbReference>
<comment type="caution">
    <text evidence="7">The sequence shown here is derived from an EMBL/GenBank/DDBJ whole genome shotgun (WGS) entry which is preliminary data.</text>
</comment>
<dbReference type="OrthoDB" id="679904at2"/>
<accession>A0A315ZAW7</accession>
<dbReference type="InterPro" id="IPR007627">
    <property type="entry name" value="RNA_pol_sigma70_r2"/>
</dbReference>
<name>A0A315ZAW7_SEDFL</name>
<dbReference type="Proteomes" id="UP000245535">
    <property type="component" value="Unassembled WGS sequence"/>
</dbReference>
<dbReference type="Gene3D" id="1.10.1740.10">
    <property type="match status" value="1"/>
</dbReference>
<dbReference type="EMBL" id="QGDO01000002">
    <property type="protein sequence ID" value="PWJ42736.1"/>
    <property type="molecule type" value="Genomic_DNA"/>
</dbReference>
<dbReference type="NCBIfam" id="TIGR02937">
    <property type="entry name" value="sigma70-ECF"/>
    <property type="match status" value="1"/>
</dbReference>
<keyword evidence="4" id="KW-0804">Transcription</keyword>
<evidence type="ECO:0000256" key="4">
    <source>
        <dbReference type="ARBA" id="ARBA00023163"/>
    </source>
</evidence>
<organism evidence="7 8">
    <name type="scientific">Sediminitomix flava</name>
    <dbReference type="NCBI Taxonomy" id="379075"/>
    <lineage>
        <taxon>Bacteria</taxon>
        <taxon>Pseudomonadati</taxon>
        <taxon>Bacteroidota</taxon>
        <taxon>Cytophagia</taxon>
        <taxon>Cytophagales</taxon>
        <taxon>Flammeovirgaceae</taxon>
        <taxon>Sediminitomix</taxon>
    </lineage>
</organism>
<dbReference type="AlphaFoldDB" id="A0A315ZAW7"/>
<keyword evidence="8" id="KW-1185">Reference proteome</keyword>
<dbReference type="PANTHER" id="PTHR43133">
    <property type="entry name" value="RNA POLYMERASE ECF-TYPE SIGMA FACTO"/>
    <property type="match status" value="1"/>
</dbReference>
<dbReference type="InterPro" id="IPR014327">
    <property type="entry name" value="RNA_pol_sigma70_bacteroid"/>
</dbReference>
<proteinExistence type="inferred from homology"/>
<dbReference type="GO" id="GO:0006352">
    <property type="term" value="P:DNA-templated transcription initiation"/>
    <property type="evidence" value="ECO:0007669"/>
    <property type="project" value="InterPro"/>
</dbReference>
<evidence type="ECO:0000256" key="2">
    <source>
        <dbReference type="ARBA" id="ARBA00023015"/>
    </source>
</evidence>
<dbReference type="Pfam" id="PF08281">
    <property type="entry name" value="Sigma70_r4_2"/>
    <property type="match status" value="1"/>
</dbReference>
<dbReference type="NCBIfam" id="TIGR02985">
    <property type="entry name" value="Sig70_bacteroi1"/>
    <property type="match status" value="1"/>
</dbReference>
<comment type="similarity">
    <text evidence="1">Belongs to the sigma-70 factor family. ECF subfamily.</text>
</comment>
<sequence length="210" mass="24969">MNGPNPSLNTGDSEEVIIKKIQGGDRQMWEEVVKHYYPALLNFIVAMVKDRETAEELVQDIFVNFWVKREKINITTSLKAYLYRASRNHTLNYIKRRNFEQDYQRSLLYTQKWHHNETEDQFHFNELEKKLNQAIDTLPEKSKEIFLLSRFEGLTYKEIAETLDIPVRTVHYQIGNALKHIRSELKGIANPNLMTFIPWLLLGFYFLKPF</sequence>
<dbReference type="SUPFAM" id="SSF88946">
    <property type="entry name" value="Sigma2 domain of RNA polymerase sigma factors"/>
    <property type="match status" value="1"/>
</dbReference>
<dbReference type="GO" id="GO:0016987">
    <property type="term" value="F:sigma factor activity"/>
    <property type="evidence" value="ECO:0007669"/>
    <property type="project" value="UniProtKB-KW"/>
</dbReference>
<protein>
    <submittedName>
        <fullName evidence="7">RNA polymerase sigma-70 factor (ECF subfamily)</fullName>
    </submittedName>
</protein>
<keyword evidence="2" id="KW-0805">Transcription regulation</keyword>
<dbReference type="GO" id="GO:0003677">
    <property type="term" value="F:DNA binding"/>
    <property type="evidence" value="ECO:0007669"/>
    <property type="project" value="InterPro"/>
</dbReference>
<dbReference type="InterPro" id="IPR013249">
    <property type="entry name" value="RNA_pol_sigma70_r4_t2"/>
</dbReference>
<evidence type="ECO:0000256" key="3">
    <source>
        <dbReference type="ARBA" id="ARBA00023082"/>
    </source>
</evidence>
<dbReference type="InterPro" id="IPR013325">
    <property type="entry name" value="RNA_pol_sigma_r2"/>
</dbReference>
<evidence type="ECO:0000313" key="7">
    <source>
        <dbReference type="EMBL" id="PWJ42736.1"/>
    </source>
</evidence>
<keyword evidence="3" id="KW-0731">Sigma factor</keyword>
<dbReference type="PANTHER" id="PTHR43133:SF46">
    <property type="entry name" value="RNA POLYMERASE SIGMA-70 FACTOR ECF SUBFAMILY"/>
    <property type="match status" value="1"/>
</dbReference>
<evidence type="ECO:0000313" key="8">
    <source>
        <dbReference type="Proteomes" id="UP000245535"/>
    </source>
</evidence>
<evidence type="ECO:0000259" key="5">
    <source>
        <dbReference type="Pfam" id="PF04542"/>
    </source>
</evidence>